<reference evidence="2" key="1">
    <citation type="submission" date="2023-06" db="EMBL/GenBank/DDBJ databases">
        <title>Genome-scale phylogeny and comparative genomics of the fungal order Sordariales.</title>
        <authorList>
            <consortium name="Lawrence Berkeley National Laboratory"/>
            <person name="Hensen N."/>
            <person name="Bonometti L."/>
            <person name="Westerberg I."/>
            <person name="Brannstrom I.O."/>
            <person name="Guillou S."/>
            <person name="Cros-Aarteil S."/>
            <person name="Calhoun S."/>
            <person name="Haridas S."/>
            <person name="Kuo A."/>
            <person name="Mondo S."/>
            <person name="Pangilinan J."/>
            <person name="Riley R."/>
            <person name="Labutti K."/>
            <person name="Andreopoulos B."/>
            <person name="Lipzen A."/>
            <person name="Chen C."/>
            <person name="Yanf M."/>
            <person name="Daum C."/>
            <person name="Ng V."/>
            <person name="Clum A."/>
            <person name="Steindorff A."/>
            <person name="Ohm R."/>
            <person name="Martin F."/>
            <person name="Silar P."/>
            <person name="Natvig D."/>
            <person name="Lalanne C."/>
            <person name="Gautier V."/>
            <person name="Ament-Velasquez S.L."/>
            <person name="Kruys A."/>
            <person name="Hutchinson M.I."/>
            <person name="Powell A.J."/>
            <person name="Barry K."/>
            <person name="Miller A.N."/>
            <person name="Grigoriev I.V."/>
            <person name="Debuchy R."/>
            <person name="Gladieux P."/>
            <person name="Thoren M.H."/>
            <person name="Johannesson H."/>
        </authorList>
    </citation>
    <scope>NUCLEOTIDE SEQUENCE</scope>
    <source>
        <strain evidence="2">CBS 307.81</strain>
    </source>
</reference>
<comment type="caution">
    <text evidence="2">The sequence shown here is derived from an EMBL/GenBank/DDBJ whole genome shotgun (WGS) entry which is preliminary data.</text>
</comment>
<name>A0AA39ZFJ9_9PEZI</name>
<dbReference type="EMBL" id="JAULSY010000040">
    <property type="protein sequence ID" value="KAK0669678.1"/>
    <property type="molecule type" value="Genomic_DNA"/>
</dbReference>
<dbReference type="Proteomes" id="UP001174997">
    <property type="component" value="Unassembled WGS sequence"/>
</dbReference>
<keyword evidence="1" id="KW-0472">Membrane</keyword>
<gene>
    <name evidence="2" type="ORF">QBC41DRAFT_319394</name>
</gene>
<organism evidence="2 3">
    <name type="scientific">Cercophora samala</name>
    <dbReference type="NCBI Taxonomy" id="330535"/>
    <lineage>
        <taxon>Eukaryota</taxon>
        <taxon>Fungi</taxon>
        <taxon>Dikarya</taxon>
        <taxon>Ascomycota</taxon>
        <taxon>Pezizomycotina</taxon>
        <taxon>Sordariomycetes</taxon>
        <taxon>Sordariomycetidae</taxon>
        <taxon>Sordariales</taxon>
        <taxon>Lasiosphaeriaceae</taxon>
        <taxon>Cercophora</taxon>
    </lineage>
</organism>
<keyword evidence="3" id="KW-1185">Reference proteome</keyword>
<evidence type="ECO:0000313" key="2">
    <source>
        <dbReference type="EMBL" id="KAK0669678.1"/>
    </source>
</evidence>
<proteinExistence type="predicted"/>
<feature type="transmembrane region" description="Helical" evidence="1">
    <location>
        <begin position="52"/>
        <end position="75"/>
    </location>
</feature>
<protein>
    <submittedName>
        <fullName evidence="2">Uncharacterized protein</fullName>
    </submittedName>
</protein>
<evidence type="ECO:0000256" key="1">
    <source>
        <dbReference type="SAM" id="Phobius"/>
    </source>
</evidence>
<accession>A0AA39ZFJ9</accession>
<sequence>MLPAPHYSTYKLLVVWCGYVSVQCSGVVSFFVAGADGAGLMWAGRLVGRFRILGSVLVSFSLLGGGVLGFEVWGWMDGWWAGLDDHVYKILFVTGGLGCYDSRLLYLEGRQALARSGFDLHRQ</sequence>
<keyword evidence="1" id="KW-0812">Transmembrane</keyword>
<evidence type="ECO:0000313" key="3">
    <source>
        <dbReference type="Proteomes" id="UP001174997"/>
    </source>
</evidence>
<feature type="transmembrane region" description="Helical" evidence="1">
    <location>
        <begin position="87"/>
        <end position="106"/>
    </location>
</feature>
<feature type="transmembrane region" description="Helical" evidence="1">
    <location>
        <begin position="12"/>
        <end position="32"/>
    </location>
</feature>
<dbReference type="AlphaFoldDB" id="A0AA39ZFJ9"/>
<keyword evidence="1" id="KW-1133">Transmembrane helix</keyword>